<dbReference type="Gene3D" id="3.40.1370.10">
    <property type="match status" value="1"/>
</dbReference>
<dbReference type="GO" id="GO:0006412">
    <property type="term" value="P:translation"/>
    <property type="evidence" value="ECO:0007669"/>
    <property type="project" value="InterPro"/>
</dbReference>
<keyword evidence="7" id="KW-1185">Reference proteome</keyword>
<comment type="similarity">
    <text evidence="1">Belongs to the universal ribosomal protein uL4 family.</text>
</comment>
<dbReference type="InterPro" id="IPR023574">
    <property type="entry name" value="Ribosomal_uL4_dom_sf"/>
</dbReference>
<organism evidence="6 7">
    <name type="scientific">Trichodelitschia bisporula</name>
    <dbReference type="NCBI Taxonomy" id="703511"/>
    <lineage>
        <taxon>Eukaryota</taxon>
        <taxon>Fungi</taxon>
        <taxon>Dikarya</taxon>
        <taxon>Ascomycota</taxon>
        <taxon>Pezizomycotina</taxon>
        <taxon>Dothideomycetes</taxon>
        <taxon>Dothideomycetes incertae sedis</taxon>
        <taxon>Phaeotrichales</taxon>
        <taxon>Phaeotrichaceae</taxon>
        <taxon>Trichodelitschia</taxon>
    </lineage>
</organism>
<dbReference type="EMBL" id="ML996702">
    <property type="protein sequence ID" value="KAF2397907.1"/>
    <property type="molecule type" value="Genomic_DNA"/>
</dbReference>
<gene>
    <name evidence="6" type="ORF">EJ06DRAFT_532895</name>
</gene>
<dbReference type="GO" id="GO:0003735">
    <property type="term" value="F:structural constituent of ribosome"/>
    <property type="evidence" value="ECO:0007669"/>
    <property type="project" value="InterPro"/>
</dbReference>
<evidence type="ECO:0000256" key="1">
    <source>
        <dbReference type="ARBA" id="ARBA00010528"/>
    </source>
</evidence>
<evidence type="ECO:0000256" key="4">
    <source>
        <dbReference type="ARBA" id="ARBA00040565"/>
    </source>
</evidence>
<sequence>MARLKTPARVWDSVTLCLRNAGARPVSLSARALTTTATSTTTPPATVPQRIPRPPLASRIPTAPGLRVPRVAAHLAPSPALTTLYAFPALEPLRFLTYPASHLRVPLRRDILHRAVIYEGDATRQGTASTKWRGDVHGSNRKIRPQKGTGRARLGDKKSPMLRGGGVAFGPKPRDFATGLNRKIYDLAWRTALSYRWRRGELVVVDSLEMETVEEKEVREAYVRKVLGRIGLGHEGGRSMFVTMERRDTLFDVLGGKEKGRHGRKGGRDGRAVTVKDVDVKNLLQMKRVVVEEKALNWLLRRHQSDVQVPRRLVRRKAAGVQEAVQQVVDEAVDGAIEAVDETADEVVDAENIMGTTDAPTKA</sequence>
<dbReference type="AlphaFoldDB" id="A0A6G1HPY2"/>
<proteinExistence type="inferred from homology"/>
<dbReference type="PANTHER" id="PTHR10746">
    <property type="entry name" value="50S RIBOSOMAL PROTEIN L4"/>
    <property type="match status" value="1"/>
</dbReference>
<evidence type="ECO:0000256" key="2">
    <source>
        <dbReference type="ARBA" id="ARBA00022980"/>
    </source>
</evidence>
<evidence type="ECO:0000313" key="7">
    <source>
        <dbReference type="Proteomes" id="UP000799640"/>
    </source>
</evidence>
<dbReference type="GO" id="GO:0005840">
    <property type="term" value="C:ribosome"/>
    <property type="evidence" value="ECO:0007669"/>
    <property type="project" value="UniProtKB-KW"/>
</dbReference>
<dbReference type="Proteomes" id="UP000799640">
    <property type="component" value="Unassembled WGS sequence"/>
</dbReference>
<reference evidence="6" key="1">
    <citation type="journal article" date="2020" name="Stud. Mycol.">
        <title>101 Dothideomycetes genomes: a test case for predicting lifestyles and emergence of pathogens.</title>
        <authorList>
            <person name="Haridas S."/>
            <person name="Albert R."/>
            <person name="Binder M."/>
            <person name="Bloem J."/>
            <person name="Labutti K."/>
            <person name="Salamov A."/>
            <person name="Andreopoulos B."/>
            <person name="Baker S."/>
            <person name="Barry K."/>
            <person name="Bills G."/>
            <person name="Bluhm B."/>
            <person name="Cannon C."/>
            <person name="Castanera R."/>
            <person name="Culley D."/>
            <person name="Daum C."/>
            <person name="Ezra D."/>
            <person name="Gonzalez J."/>
            <person name="Henrissat B."/>
            <person name="Kuo A."/>
            <person name="Liang C."/>
            <person name="Lipzen A."/>
            <person name="Lutzoni F."/>
            <person name="Magnuson J."/>
            <person name="Mondo S."/>
            <person name="Nolan M."/>
            <person name="Ohm R."/>
            <person name="Pangilinan J."/>
            <person name="Park H.-J."/>
            <person name="Ramirez L."/>
            <person name="Alfaro M."/>
            <person name="Sun H."/>
            <person name="Tritt A."/>
            <person name="Yoshinaga Y."/>
            <person name="Zwiers L.-H."/>
            <person name="Turgeon B."/>
            <person name="Goodwin S."/>
            <person name="Spatafora J."/>
            <person name="Crous P."/>
            <person name="Grigoriev I."/>
        </authorList>
    </citation>
    <scope>NUCLEOTIDE SEQUENCE</scope>
    <source>
        <strain evidence="6">CBS 262.69</strain>
    </source>
</reference>
<evidence type="ECO:0000313" key="6">
    <source>
        <dbReference type="EMBL" id="KAF2397907.1"/>
    </source>
</evidence>
<name>A0A6G1HPY2_9PEZI</name>
<feature type="region of interest" description="Disordered" evidence="5">
    <location>
        <begin position="35"/>
        <end position="62"/>
    </location>
</feature>
<feature type="region of interest" description="Disordered" evidence="5">
    <location>
        <begin position="127"/>
        <end position="157"/>
    </location>
</feature>
<dbReference type="InterPro" id="IPR002136">
    <property type="entry name" value="Ribosomal_uL4"/>
</dbReference>
<dbReference type="SUPFAM" id="SSF52166">
    <property type="entry name" value="Ribosomal protein L4"/>
    <property type="match status" value="1"/>
</dbReference>
<dbReference type="PANTHER" id="PTHR10746:SF6">
    <property type="entry name" value="LARGE RIBOSOMAL SUBUNIT PROTEIN UL4M"/>
    <property type="match status" value="1"/>
</dbReference>
<dbReference type="GO" id="GO:1990904">
    <property type="term" value="C:ribonucleoprotein complex"/>
    <property type="evidence" value="ECO:0007669"/>
    <property type="project" value="UniProtKB-KW"/>
</dbReference>
<evidence type="ECO:0000256" key="3">
    <source>
        <dbReference type="ARBA" id="ARBA00023274"/>
    </source>
</evidence>
<accession>A0A6G1HPY2</accession>
<protein>
    <recommendedName>
        <fullName evidence="4">Large ribosomal subunit protein uL4m</fullName>
    </recommendedName>
</protein>
<dbReference type="OrthoDB" id="275876at2759"/>
<keyword evidence="3" id="KW-0687">Ribonucleoprotein</keyword>
<evidence type="ECO:0000256" key="5">
    <source>
        <dbReference type="SAM" id="MobiDB-lite"/>
    </source>
</evidence>
<feature type="compositionally biased region" description="Low complexity" evidence="5">
    <location>
        <begin position="35"/>
        <end position="44"/>
    </location>
</feature>
<keyword evidence="2 6" id="KW-0689">Ribosomal protein</keyword>
<dbReference type="InterPro" id="IPR013005">
    <property type="entry name" value="Ribosomal_uL4-like"/>
</dbReference>
<dbReference type="Pfam" id="PF00573">
    <property type="entry name" value="Ribosomal_L4"/>
    <property type="match status" value="1"/>
</dbReference>